<feature type="compositionally biased region" description="Polar residues" evidence="1">
    <location>
        <begin position="359"/>
        <end position="377"/>
    </location>
</feature>
<feature type="compositionally biased region" description="Polar residues" evidence="1">
    <location>
        <begin position="390"/>
        <end position="401"/>
    </location>
</feature>
<dbReference type="Gene3D" id="1.10.150.50">
    <property type="entry name" value="Transcription Factor, Ets-1"/>
    <property type="match status" value="1"/>
</dbReference>
<evidence type="ECO:0000313" key="4">
    <source>
        <dbReference type="Proteomes" id="UP000550707"/>
    </source>
</evidence>
<dbReference type="Proteomes" id="UP000550707">
    <property type="component" value="Unassembled WGS sequence"/>
</dbReference>
<comment type="caution">
    <text evidence="3">The sequence shown here is derived from an EMBL/GenBank/DDBJ whole genome shotgun (WGS) entry which is preliminary data.</text>
</comment>
<name>A0A7J8FSF5_MOLMO</name>
<proteinExistence type="predicted"/>
<dbReference type="CDD" id="cd09529">
    <property type="entry name" value="SAM_MLTK"/>
    <property type="match status" value="1"/>
</dbReference>
<feature type="region of interest" description="Disordered" evidence="1">
    <location>
        <begin position="332"/>
        <end position="473"/>
    </location>
</feature>
<feature type="compositionally biased region" description="Polar residues" evidence="1">
    <location>
        <begin position="332"/>
        <end position="349"/>
    </location>
</feature>
<gene>
    <name evidence="3" type="ORF">HJG59_011878</name>
</gene>
<sequence length="473" mass="53407">MQLLPSFEIGSWTEDDVYLWVQQLVTKGDSSAEMSVYASLFKENNITGKRLLLLEEEDFKDMGIVSKGHIIHLKSAIEKLTHDYLNLFHFPPLTKDSVGEPEENEEKLVNLELVFGFHLKPGTGPQDCKWKMYMEMDGDEIAITYIKDVTFNTNLPDAEILKMTKPPFVMEKWLVGITENQTVECTVTYESDVRAPKSTKHVHSVQWSQTKPQDEVKAVQLAIQTLFPTSEGNSRSRSDSSADCQWLDTLRLRQIASNSSLQRSQSNPMLGSQFFPYFHDQDSYAAAVRRTQAPLKHQQITPINQSRSSSPTQYGLAKNFSSLHLNSKDSGFSSLPADSSSERAQYSGRSRNKYDRGSVSLSSSPRGRYSGKSTHSTPSRERYSGKFYGVNQSAFNAQQSPDFKRSPNDRHPRRAIPGMPVKPEADPGAGEGENKVSEGGWTKVEYRKKPLRPSPAKTNRERARGSYRGRRNF</sequence>
<dbReference type="SUPFAM" id="SSF47769">
    <property type="entry name" value="SAM/Pointed domain"/>
    <property type="match status" value="1"/>
</dbReference>
<feature type="compositionally biased region" description="Polar residues" evidence="1">
    <location>
        <begin position="298"/>
        <end position="315"/>
    </location>
</feature>
<dbReference type="FunFam" id="1.10.150.50:FF:000065">
    <property type="entry name" value="mitogen-activated protein kinase kinase kinase 20 isoform X1"/>
    <property type="match status" value="1"/>
</dbReference>
<evidence type="ECO:0000256" key="1">
    <source>
        <dbReference type="SAM" id="MobiDB-lite"/>
    </source>
</evidence>
<dbReference type="AlphaFoldDB" id="A0A7J8FSF5"/>
<keyword evidence="3" id="KW-0418">Kinase</keyword>
<dbReference type="EMBL" id="JACASF010000011">
    <property type="protein sequence ID" value="KAF6450628.1"/>
    <property type="molecule type" value="Genomic_DNA"/>
</dbReference>
<reference evidence="3 4" key="1">
    <citation type="journal article" date="2020" name="Nature">
        <title>Six reference-quality genomes reveal evolution of bat adaptations.</title>
        <authorList>
            <person name="Jebb D."/>
            <person name="Huang Z."/>
            <person name="Pippel M."/>
            <person name="Hughes G.M."/>
            <person name="Lavrichenko K."/>
            <person name="Devanna P."/>
            <person name="Winkler S."/>
            <person name="Jermiin L.S."/>
            <person name="Skirmuntt E.C."/>
            <person name="Katzourakis A."/>
            <person name="Burkitt-Gray L."/>
            <person name="Ray D.A."/>
            <person name="Sullivan K.A.M."/>
            <person name="Roscito J.G."/>
            <person name="Kirilenko B.M."/>
            <person name="Davalos L.M."/>
            <person name="Corthals A.P."/>
            <person name="Power M.L."/>
            <person name="Jones G."/>
            <person name="Ransome R.D."/>
            <person name="Dechmann D.K.N."/>
            <person name="Locatelli A.G."/>
            <person name="Puechmaille S.J."/>
            <person name="Fedrigo O."/>
            <person name="Jarvis E.D."/>
            <person name="Hiller M."/>
            <person name="Vernes S.C."/>
            <person name="Myers E.W."/>
            <person name="Teeling E.C."/>
        </authorList>
    </citation>
    <scope>NUCLEOTIDE SEQUENCE [LARGE SCALE GENOMIC DNA]</scope>
    <source>
        <strain evidence="3">MMolMol1</strain>
        <tissue evidence="3">Muscle</tissue>
    </source>
</reference>
<protein>
    <submittedName>
        <fullName evidence="3">Mitogen-activated protein kinase kinase kinase 20</fullName>
    </submittedName>
</protein>
<dbReference type="GO" id="GO:0016301">
    <property type="term" value="F:kinase activity"/>
    <property type="evidence" value="ECO:0007669"/>
    <property type="project" value="UniProtKB-KW"/>
</dbReference>
<feature type="domain" description="SAM" evidence="2">
    <location>
        <begin position="12"/>
        <end position="83"/>
    </location>
</feature>
<organism evidence="3 4">
    <name type="scientific">Molossus molossus</name>
    <name type="common">Pallas' mastiff bat</name>
    <name type="synonym">Vespertilio molossus</name>
    <dbReference type="NCBI Taxonomy" id="27622"/>
    <lineage>
        <taxon>Eukaryota</taxon>
        <taxon>Metazoa</taxon>
        <taxon>Chordata</taxon>
        <taxon>Craniata</taxon>
        <taxon>Vertebrata</taxon>
        <taxon>Euteleostomi</taxon>
        <taxon>Mammalia</taxon>
        <taxon>Eutheria</taxon>
        <taxon>Laurasiatheria</taxon>
        <taxon>Chiroptera</taxon>
        <taxon>Yangochiroptera</taxon>
        <taxon>Molossidae</taxon>
        <taxon>Molossus</taxon>
    </lineage>
</organism>
<feature type="region of interest" description="Disordered" evidence="1">
    <location>
        <begin position="293"/>
        <end position="315"/>
    </location>
</feature>
<dbReference type="PROSITE" id="PS50105">
    <property type="entry name" value="SAM_DOMAIN"/>
    <property type="match status" value="1"/>
</dbReference>
<evidence type="ECO:0000259" key="2">
    <source>
        <dbReference type="PROSITE" id="PS50105"/>
    </source>
</evidence>
<dbReference type="SMART" id="SM00454">
    <property type="entry name" value="SAM"/>
    <property type="match status" value="1"/>
</dbReference>
<evidence type="ECO:0000313" key="3">
    <source>
        <dbReference type="EMBL" id="KAF6450628.1"/>
    </source>
</evidence>
<dbReference type="InterPro" id="IPR013761">
    <property type="entry name" value="SAM/pointed_sf"/>
</dbReference>
<accession>A0A7J8FSF5</accession>
<keyword evidence="3" id="KW-0808">Transferase</keyword>
<dbReference type="Pfam" id="PF00536">
    <property type="entry name" value="SAM_1"/>
    <property type="match status" value="1"/>
</dbReference>
<dbReference type="InterPro" id="IPR001660">
    <property type="entry name" value="SAM"/>
</dbReference>
<keyword evidence="4" id="KW-1185">Reference proteome</keyword>